<comment type="caution">
    <text evidence="2">The sequence shown here is derived from an EMBL/GenBank/DDBJ whole genome shotgun (WGS) entry which is preliminary data.</text>
</comment>
<gene>
    <name evidence="2" type="ORF">BHE90_001450</name>
</gene>
<reference evidence="2 3" key="1">
    <citation type="submission" date="2017-06" db="EMBL/GenBank/DDBJ databases">
        <title>Comparative genomic analysis of Ambrosia Fusariam Clade fungi.</title>
        <authorList>
            <person name="Stajich J.E."/>
            <person name="Carrillo J."/>
            <person name="Kijimoto T."/>
            <person name="Eskalen A."/>
            <person name="O'Donnell K."/>
            <person name="Kasson M."/>
        </authorList>
    </citation>
    <scope>NUCLEOTIDE SEQUENCE [LARGE SCALE GENOMIC DNA]</scope>
    <source>
        <strain evidence="2 3">UCR1854</strain>
    </source>
</reference>
<organism evidence="2 3">
    <name type="scientific">Fusarium euwallaceae</name>
    <dbReference type="NCBI Taxonomy" id="1147111"/>
    <lineage>
        <taxon>Eukaryota</taxon>
        <taxon>Fungi</taxon>
        <taxon>Dikarya</taxon>
        <taxon>Ascomycota</taxon>
        <taxon>Pezizomycotina</taxon>
        <taxon>Sordariomycetes</taxon>
        <taxon>Hypocreomycetidae</taxon>
        <taxon>Hypocreales</taxon>
        <taxon>Nectriaceae</taxon>
        <taxon>Fusarium</taxon>
        <taxon>Fusarium solani species complex</taxon>
    </lineage>
</organism>
<name>A0A430M7V0_9HYPO</name>
<feature type="compositionally biased region" description="Polar residues" evidence="1">
    <location>
        <begin position="17"/>
        <end position="40"/>
    </location>
</feature>
<dbReference type="AlphaFoldDB" id="A0A430M7V0"/>
<keyword evidence="3" id="KW-1185">Reference proteome</keyword>
<feature type="region of interest" description="Disordered" evidence="1">
    <location>
        <begin position="14"/>
        <end position="70"/>
    </location>
</feature>
<evidence type="ECO:0000256" key="1">
    <source>
        <dbReference type="SAM" id="MobiDB-lite"/>
    </source>
</evidence>
<dbReference type="EMBL" id="MIKF01000010">
    <property type="protein sequence ID" value="RTE84023.1"/>
    <property type="molecule type" value="Genomic_DNA"/>
</dbReference>
<dbReference type="Proteomes" id="UP000287124">
    <property type="component" value="Unassembled WGS sequence"/>
</dbReference>
<feature type="compositionally biased region" description="Polar residues" evidence="1">
    <location>
        <begin position="50"/>
        <end position="59"/>
    </location>
</feature>
<proteinExistence type="predicted"/>
<protein>
    <submittedName>
        <fullName evidence="2">Uncharacterized protein</fullName>
    </submittedName>
</protein>
<feature type="compositionally biased region" description="Acidic residues" evidence="1">
    <location>
        <begin position="60"/>
        <end position="69"/>
    </location>
</feature>
<sequence length="119" mass="13472">MSCLITVAENNKVLPTLPNSSQLDPSNNKAKQASITSTMSRDSERPPLKTRNTSGSDTTPYDDVDDFQDVDGRRIDPTKLVTFLKKTFNEGNYEVHRIHDIYSVRAPRRLSIDELQLCM</sequence>
<accession>A0A430M7V0</accession>
<evidence type="ECO:0000313" key="3">
    <source>
        <dbReference type="Proteomes" id="UP000287124"/>
    </source>
</evidence>
<evidence type="ECO:0000313" key="2">
    <source>
        <dbReference type="EMBL" id="RTE84023.1"/>
    </source>
</evidence>